<evidence type="ECO:0000313" key="3">
    <source>
        <dbReference type="Proteomes" id="UP001054837"/>
    </source>
</evidence>
<sequence>MEYDIEHFGFSLFVCQCIYRQESLDLVMGSVVLDECFTLRRALKMVTGKMRDVYGGIFDEYFKIELKGSKVLNSKKDFMRFVVTRALDICEVPTFLNFLLVCLFMCRLIRSQHECFMLVHVLAKCLTLIYCLRFVKLFENNGGLIGMRKYCESLKPEDLIDIISNKANHDFENRSIYTPEDVSEIVLMFDDFEDEFEITKVHLDYLYNVSNCVIDVAGRYDNLKEKSESKPDPSKIEEETENISFVLDDLDIEKTPMAKKVHEKCSYCGEKCLKYVMFQVSGRLIPYYDAEYENRKKIECQRKEEKIECQRKEEKIECQRKEEKIECQRKEEKIECQRKEEKIECQRKEEKIECQRKEEKIECQRKEEKMPEKGKRLNARERRKRLNARERRKRLNARERRKRLNARERRKRLDKR</sequence>
<gene>
    <name evidence="2" type="ORF">CDAR_76161</name>
</gene>
<dbReference type="EMBL" id="BPLQ01003485">
    <property type="protein sequence ID" value="GIY00800.1"/>
    <property type="molecule type" value="Genomic_DNA"/>
</dbReference>
<reference evidence="2 3" key="1">
    <citation type="submission" date="2021-06" db="EMBL/GenBank/DDBJ databases">
        <title>Caerostris darwini draft genome.</title>
        <authorList>
            <person name="Kono N."/>
            <person name="Arakawa K."/>
        </authorList>
    </citation>
    <scope>NUCLEOTIDE SEQUENCE [LARGE SCALE GENOMIC DNA]</scope>
</reference>
<evidence type="ECO:0000313" key="2">
    <source>
        <dbReference type="EMBL" id="GIY00800.1"/>
    </source>
</evidence>
<organism evidence="2 3">
    <name type="scientific">Caerostris darwini</name>
    <dbReference type="NCBI Taxonomy" id="1538125"/>
    <lineage>
        <taxon>Eukaryota</taxon>
        <taxon>Metazoa</taxon>
        <taxon>Ecdysozoa</taxon>
        <taxon>Arthropoda</taxon>
        <taxon>Chelicerata</taxon>
        <taxon>Arachnida</taxon>
        <taxon>Araneae</taxon>
        <taxon>Araneomorphae</taxon>
        <taxon>Entelegynae</taxon>
        <taxon>Araneoidea</taxon>
        <taxon>Araneidae</taxon>
        <taxon>Caerostris</taxon>
    </lineage>
</organism>
<feature type="compositionally biased region" description="Basic residues" evidence="1">
    <location>
        <begin position="381"/>
        <end position="416"/>
    </location>
</feature>
<name>A0AAV4PYE0_9ARAC</name>
<comment type="caution">
    <text evidence="2">The sequence shown here is derived from an EMBL/GenBank/DDBJ whole genome shotgun (WGS) entry which is preliminary data.</text>
</comment>
<proteinExistence type="predicted"/>
<dbReference type="Proteomes" id="UP001054837">
    <property type="component" value="Unassembled WGS sequence"/>
</dbReference>
<feature type="compositionally biased region" description="Basic and acidic residues" evidence="1">
    <location>
        <begin position="365"/>
        <end position="380"/>
    </location>
</feature>
<dbReference type="AlphaFoldDB" id="A0AAV4PYE0"/>
<protein>
    <submittedName>
        <fullName evidence="2">Uncharacterized protein</fullName>
    </submittedName>
</protein>
<evidence type="ECO:0000256" key="1">
    <source>
        <dbReference type="SAM" id="MobiDB-lite"/>
    </source>
</evidence>
<accession>A0AAV4PYE0</accession>
<feature type="region of interest" description="Disordered" evidence="1">
    <location>
        <begin position="365"/>
        <end position="416"/>
    </location>
</feature>
<keyword evidence="3" id="KW-1185">Reference proteome</keyword>